<dbReference type="EMBL" id="CM001403">
    <property type="protein sequence ID" value="EHQ24608.1"/>
    <property type="molecule type" value="Genomic_DNA"/>
</dbReference>
<feature type="transmembrane region" description="Helical" evidence="7">
    <location>
        <begin position="122"/>
        <end position="143"/>
    </location>
</feature>
<dbReference type="Pfam" id="PF02534">
    <property type="entry name" value="T4SS-DNA_transf"/>
    <property type="match status" value="1"/>
</dbReference>
<dbReference type="HOGENOM" id="CLU_019050_1_1_10"/>
<evidence type="ECO:0000256" key="2">
    <source>
        <dbReference type="ARBA" id="ARBA00008806"/>
    </source>
</evidence>
<evidence type="ECO:0000256" key="5">
    <source>
        <dbReference type="ARBA" id="ARBA00022989"/>
    </source>
</evidence>
<keyword evidence="4 7" id="KW-0812">Transmembrane</keyword>
<protein>
    <submittedName>
        <fullName evidence="9">TRAG family protein</fullName>
    </submittedName>
</protein>
<dbReference type="RefSeq" id="WP_008504153.1">
    <property type="nucleotide sequence ID" value="NZ_CM001403.1"/>
</dbReference>
<feature type="transmembrane region" description="Helical" evidence="7">
    <location>
        <begin position="57"/>
        <end position="81"/>
    </location>
</feature>
<comment type="similarity">
    <text evidence="2">Belongs to the VirD4/TraG family.</text>
</comment>
<evidence type="ECO:0000256" key="6">
    <source>
        <dbReference type="ARBA" id="ARBA00023136"/>
    </source>
</evidence>
<keyword evidence="5 7" id="KW-1133">Transmembrane helix</keyword>
<evidence type="ECO:0000256" key="1">
    <source>
        <dbReference type="ARBA" id="ARBA00004651"/>
    </source>
</evidence>
<dbReference type="Gene3D" id="3.40.50.300">
    <property type="entry name" value="P-loop containing nucleotide triphosphate hydrolases"/>
    <property type="match status" value="2"/>
</dbReference>
<dbReference type="Pfam" id="PF14293">
    <property type="entry name" value="YWFCY"/>
    <property type="match status" value="1"/>
</dbReference>
<dbReference type="CDD" id="cd01127">
    <property type="entry name" value="TrwB_TraG_TraD_VirD4"/>
    <property type="match status" value="1"/>
</dbReference>
<dbReference type="NCBIfam" id="NF041326">
    <property type="entry name" value="Bacteroid_MobC"/>
    <property type="match status" value="1"/>
</dbReference>
<dbReference type="InterPro" id="IPR027417">
    <property type="entry name" value="P-loop_NTPase"/>
</dbReference>
<dbReference type="InterPro" id="IPR051539">
    <property type="entry name" value="T4SS-coupling_protein"/>
</dbReference>
<dbReference type="eggNOG" id="COG3505">
    <property type="taxonomic scope" value="Bacteria"/>
</dbReference>
<dbReference type="SUPFAM" id="SSF52540">
    <property type="entry name" value="P-loop containing nucleoside triphosphate hydrolases"/>
    <property type="match status" value="1"/>
</dbReference>
<evidence type="ECO:0000256" key="3">
    <source>
        <dbReference type="ARBA" id="ARBA00022475"/>
    </source>
</evidence>
<dbReference type="STRING" id="714943.Mucpa_0414"/>
<dbReference type="Proteomes" id="UP000002774">
    <property type="component" value="Chromosome"/>
</dbReference>
<evidence type="ECO:0000313" key="9">
    <source>
        <dbReference type="EMBL" id="EHQ24608.1"/>
    </source>
</evidence>
<proteinExistence type="inferred from homology"/>
<feature type="transmembrane region" description="Helical" evidence="7">
    <location>
        <begin position="19"/>
        <end position="37"/>
    </location>
</feature>
<dbReference type="InterPro" id="IPR025988">
    <property type="entry name" value="YWFCY_dom"/>
</dbReference>
<evidence type="ECO:0000256" key="7">
    <source>
        <dbReference type="SAM" id="Phobius"/>
    </source>
</evidence>
<accession>H1XZ23</accession>
<evidence type="ECO:0000259" key="8">
    <source>
        <dbReference type="Pfam" id="PF14293"/>
    </source>
</evidence>
<feature type="transmembrane region" description="Helical" evidence="7">
    <location>
        <begin position="93"/>
        <end position="116"/>
    </location>
</feature>
<evidence type="ECO:0000313" key="10">
    <source>
        <dbReference type="Proteomes" id="UP000002774"/>
    </source>
</evidence>
<comment type="subcellular location">
    <subcellularLocation>
        <location evidence="1">Cell membrane</location>
        <topology evidence="1">Multi-pass membrane protein</topology>
    </subcellularLocation>
</comment>
<dbReference type="AlphaFoldDB" id="H1XZ23"/>
<dbReference type="OrthoDB" id="102453at2"/>
<dbReference type="PANTHER" id="PTHR37937:SF1">
    <property type="entry name" value="CONJUGATIVE TRANSFER: DNA TRANSPORT"/>
    <property type="match status" value="1"/>
</dbReference>
<reference evidence="9" key="1">
    <citation type="submission" date="2011-09" db="EMBL/GenBank/DDBJ databases">
        <title>The permanent draft genome of Mucilaginibacter paludis DSM 18603.</title>
        <authorList>
            <consortium name="US DOE Joint Genome Institute (JGI-PGF)"/>
            <person name="Lucas S."/>
            <person name="Han J."/>
            <person name="Lapidus A."/>
            <person name="Bruce D."/>
            <person name="Goodwin L."/>
            <person name="Pitluck S."/>
            <person name="Peters L."/>
            <person name="Kyrpides N."/>
            <person name="Mavromatis K."/>
            <person name="Ivanova N."/>
            <person name="Mikhailova N."/>
            <person name="Held B."/>
            <person name="Detter J.C."/>
            <person name="Tapia R."/>
            <person name="Han C."/>
            <person name="Land M."/>
            <person name="Hauser L."/>
            <person name="Markowitz V."/>
            <person name="Cheng J.-F."/>
            <person name="Hugenholtz P."/>
            <person name="Woyke T."/>
            <person name="Wu D."/>
            <person name="Tindall B."/>
            <person name="Brambilla E."/>
            <person name="Klenk H.-P."/>
            <person name="Eisen J.A."/>
        </authorList>
    </citation>
    <scope>NUCLEOTIDE SEQUENCE [LARGE SCALE GENOMIC DNA]</scope>
    <source>
        <strain evidence="9">DSM 18603</strain>
    </source>
</reference>
<organism evidence="9 10">
    <name type="scientific">Mucilaginibacter paludis DSM 18603</name>
    <dbReference type="NCBI Taxonomy" id="714943"/>
    <lineage>
        <taxon>Bacteria</taxon>
        <taxon>Pseudomonadati</taxon>
        <taxon>Bacteroidota</taxon>
        <taxon>Sphingobacteriia</taxon>
        <taxon>Sphingobacteriales</taxon>
        <taxon>Sphingobacteriaceae</taxon>
        <taxon>Mucilaginibacter</taxon>
    </lineage>
</organism>
<gene>
    <name evidence="9" type="ORF">Mucpa_0414</name>
</gene>
<dbReference type="PANTHER" id="PTHR37937">
    <property type="entry name" value="CONJUGATIVE TRANSFER: DNA TRANSPORT"/>
    <property type="match status" value="1"/>
</dbReference>
<dbReference type="InterPro" id="IPR003688">
    <property type="entry name" value="TraG/VirD4"/>
</dbReference>
<name>H1XZ23_9SPHI</name>
<dbReference type="GO" id="GO:0005886">
    <property type="term" value="C:plasma membrane"/>
    <property type="evidence" value="ECO:0007669"/>
    <property type="project" value="UniProtKB-SubCell"/>
</dbReference>
<evidence type="ECO:0000256" key="4">
    <source>
        <dbReference type="ARBA" id="ARBA00022692"/>
    </source>
</evidence>
<keyword evidence="6 7" id="KW-0472">Membrane</keyword>
<feature type="domain" description="YWFCY" evidence="8">
    <location>
        <begin position="5"/>
        <end position="148"/>
    </location>
</feature>
<keyword evidence="10" id="KW-1185">Reference proteome</keyword>
<sequence>MQTGEDIHGIRKIMDFTRFGSMLLLAIHFYSSCYQGFAEWHLTSLLSDRILANLLKIGLFKTTLAVKSSSLLLLAVSLIGVRGRKDDKIQVKALLSYIVLGLVLYANAGLILYTGLTAQTMTITYIGVTIAGYLLILSGGAQLSRLIKLNLFKDIFNKANETFPQQEELLENDYSINLPARYTLKNKIRSSWINIINPFRGLLVIGTPGAGKSYFIIRHIITQHIKKGFTMFLYDFKFDDLTRIAYNTLLKHHHGYQVKPQFYVINFDDLNRTHRCNPLEPQSMEDLTDATEASRAIMLGLNREWIRKQGDFFVESPINFVTAIIWFLRKYKDGKYCTLPHVIELMQAEYAVLFPLLKTEPEVEVLINPFVSAFDNEAMEQLEGQVASAKIGLARLASPKIYYVLSGNDFTLDINNPAEPKIVCVGNNPQKLQTYGAVLSLFFAKALKLVNRKHQLPCSIIADEFPTIYFNNPETVIATGRSNRLATTFAVQDNSQLKKDYGREQAEVIMNIPGNVICGQANGDTAKQLSERFGKIMQQRESVSINSQDTSVSRSTQLEASIPPSAISALSSGEFVGMVADDPNQKITLKVFHAEIVNDHEAIAKEEAAYQPLPEIQKVSAAMVRENYERIKLEVQEIIQDHLATVQEEIKNSMVDFEVLIPAAADQKVRKHLFQILYKIKETDGLTLKESLLAFDLEKETAVKDLKLLKDAGLLKFSGANKTGKYKLTDKGGAYVTAKQDLTNP</sequence>
<keyword evidence="3" id="KW-1003">Cell membrane</keyword>